<protein>
    <submittedName>
        <fullName evidence="1">Uncharacterized protein</fullName>
    </submittedName>
</protein>
<proteinExistence type="predicted"/>
<dbReference type="Proteomes" id="UP001595685">
    <property type="component" value="Unassembled WGS sequence"/>
</dbReference>
<dbReference type="RefSeq" id="WP_340290221.1">
    <property type="nucleotide sequence ID" value="NZ_JBBEOI010000016.1"/>
</dbReference>
<name>A0ABV7WDV8_9MICO</name>
<comment type="caution">
    <text evidence="1">The sequence shown here is derived from an EMBL/GenBank/DDBJ whole genome shotgun (WGS) entry which is preliminary data.</text>
</comment>
<evidence type="ECO:0000313" key="2">
    <source>
        <dbReference type="Proteomes" id="UP001595685"/>
    </source>
</evidence>
<accession>A0ABV7WDV8</accession>
<organism evidence="1 2">
    <name type="scientific">Aquipuribacter hungaricus</name>
    <dbReference type="NCBI Taxonomy" id="545624"/>
    <lineage>
        <taxon>Bacteria</taxon>
        <taxon>Bacillati</taxon>
        <taxon>Actinomycetota</taxon>
        <taxon>Actinomycetes</taxon>
        <taxon>Micrococcales</taxon>
        <taxon>Intrasporangiaceae</taxon>
        <taxon>Aquipuribacter</taxon>
    </lineage>
</organism>
<keyword evidence="2" id="KW-1185">Reference proteome</keyword>
<gene>
    <name evidence="1" type="ORF">ACFOLH_06120</name>
</gene>
<reference evidence="2" key="1">
    <citation type="journal article" date="2019" name="Int. J. Syst. Evol. Microbiol.">
        <title>The Global Catalogue of Microorganisms (GCM) 10K type strain sequencing project: providing services to taxonomists for standard genome sequencing and annotation.</title>
        <authorList>
            <consortium name="The Broad Institute Genomics Platform"/>
            <consortium name="The Broad Institute Genome Sequencing Center for Infectious Disease"/>
            <person name="Wu L."/>
            <person name="Ma J."/>
        </authorList>
    </citation>
    <scope>NUCLEOTIDE SEQUENCE [LARGE SCALE GENOMIC DNA]</scope>
    <source>
        <strain evidence="2">NCAIM B.02333</strain>
    </source>
</reference>
<evidence type="ECO:0000313" key="1">
    <source>
        <dbReference type="EMBL" id="MFC3687915.1"/>
    </source>
</evidence>
<dbReference type="EMBL" id="JBHRWW010000003">
    <property type="protein sequence ID" value="MFC3687915.1"/>
    <property type="molecule type" value="Genomic_DNA"/>
</dbReference>
<sequence length="69" mass="7488">MSACPDCRYCAPHRGGTATVRWPHPAQWFDQPCVHCSHRLKAHDPGLPGQLTAADLQEQVVASPSARLG</sequence>